<organism evidence="6 7">
    <name type="scientific">Stratiformator vulcanicus</name>
    <dbReference type="NCBI Taxonomy" id="2527980"/>
    <lineage>
        <taxon>Bacteria</taxon>
        <taxon>Pseudomonadati</taxon>
        <taxon>Planctomycetota</taxon>
        <taxon>Planctomycetia</taxon>
        <taxon>Planctomycetales</taxon>
        <taxon>Planctomycetaceae</taxon>
        <taxon>Stratiformator</taxon>
    </lineage>
</organism>
<proteinExistence type="predicted"/>
<dbReference type="Pfam" id="PF04079">
    <property type="entry name" value="SMC_ScpB"/>
    <property type="match status" value="1"/>
</dbReference>
<keyword evidence="2" id="KW-0132">Cell division</keyword>
<dbReference type="AlphaFoldDB" id="A0A517QVN3"/>
<accession>A0A517QVN3</accession>
<evidence type="ECO:0000256" key="1">
    <source>
        <dbReference type="ARBA" id="ARBA00022490"/>
    </source>
</evidence>
<evidence type="ECO:0000313" key="7">
    <source>
        <dbReference type="Proteomes" id="UP000317318"/>
    </source>
</evidence>
<dbReference type="Gene3D" id="1.10.10.10">
    <property type="entry name" value="Winged helix-like DNA-binding domain superfamily/Winged helix DNA-binding domain"/>
    <property type="match status" value="2"/>
</dbReference>
<evidence type="ECO:0000256" key="5">
    <source>
        <dbReference type="SAM" id="MobiDB-lite"/>
    </source>
</evidence>
<dbReference type="GO" id="GO:0051304">
    <property type="term" value="P:chromosome separation"/>
    <property type="evidence" value="ECO:0007669"/>
    <property type="project" value="InterPro"/>
</dbReference>
<protein>
    <recommendedName>
        <fullName evidence="8">Segregation and condensation protein B</fullName>
    </recommendedName>
</protein>
<dbReference type="InterPro" id="IPR036390">
    <property type="entry name" value="WH_DNA-bd_sf"/>
</dbReference>
<evidence type="ECO:0000256" key="3">
    <source>
        <dbReference type="ARBA" id="ARBA00022829"/>
    </source>
</evidence>
<dbReference type="PANTHER" id="PTHR34298">
    <property type="entry name" value="SEGREGATION AND CONDENSATION PROTEIN B"/>
    <property type="match status" value="1"/>
</dbReference>
<name>A0A517QVN3_9PLAN</name>
<reference evidence="6 7" key="1">
    <citation type="submission" date="2019-02" db="EMBL/GenBank/DDBJ databases">
        <title>Deep-cultivation of Planctomycetes and their phenomic and genomic characterization uncovers novel biology.</title>
        <authorList>
            <person name="Wiegand S."/>
            <person name="Jogler M."/>
            <person name="Boedeker C."/>
            <person name="Pinto D."/>
            <person name="Vollmers J."/>
            <person name="Rivas-Marin E."/>
            <person name="Kohn T."/>
            <person name="Peeters S.H."/>
            <person name="Heuer A."/>
            <person name="Rast P."/>
            <person name="Oberbeckmann S."/>
            <person name="Bunk B."/>
            <person name="Jeske O."/>
            <person name="Meyerdierks A."/>
            <person name="Storesund J.E."/>
            <person name="Kallscheuer N."/>
            <person name="Luecker S."/>
            <person name="Lage O.M."/>
            <person name="Pohl T."/>
            <person name="Merkel B.J."/>
            <person name="Hornburger P."/>
            <person name="Mueller R.-W."/>
            <person name="Bruemmer F."/>
            <person name="Labrenz M."/>
            <person name="Spormann A.M."/>
            <person name="Op den Camp H."/>
            <person name="Overmann J."/>
            <person name="Amann R."/>
            <person name="Jetten M.S.M."/>
            <person name="Mascher T."/>
            <person name="Medema M.H."/>
            <person name="Devos D.P."/>
            <person name="Kaster A.-K."/>
            <person name="Ovreas L."/>
            <person name="Rohde M."/>
            <person name="Galperin M.Y."/>
            <person name="Jogler C."/>
        </authorList>
    </citation>
    <scope>NUCLEOTIDE SEQUENCE [LARGE SCALE GENOMIC DNA]</scope>
    <source>
        <strain evidence="6 7">Pan189</strain>
    </source>
</reference>
<dbReference type="KEGG" id="svp:Pan189_00680"/>
<dbReference type="PANTHER" id="PTHR34298:SF2">
    <property type="entry name" value="SEGREGATION AND CONDENSATION PROTEIN B"/>
    <property type="match status" value="1"/>
</dbReference>
<keyword evidence="1" id="KW-0963">Cytoplasm</keyword>
<evidence type="ECO:0008006" key="8">
    <source>
        <dbReference type="Google" id="ProtNLM"/>
    </source>
</evidence>
<dbReference type="Proteomes" id="UP000317318">
    <property type="component" value="Chromosome"/>
</dbReference>
<dbReference type="EMBL" id="CP036268">
    <property type="protein sequence ID" value="QDT35715.1"/>
    <property type="molecule type" value="Genomic_DNA"/>
</dbReference>
<evidence type="ECO:0000313" key="6">
    <source>
        <dbReference type="EMBL" id="QDT35715.1"/>
    </source>
</evidence>
<dbReference type="GO" id="GO:0051301">
    <property type="term" value="P:cell division"/>
    <property type="evidence" value="ECO:0007669"/>
    <property type="project" value="UniProtKB-KW"/>
</dbReference>
<dbReference type="SUPFAM" id="SSF46785">
    <property type="entry name" value="Winged helix' DNA-binding domain"/>
    <property type="match status" value="2"/>
</dbReference>
<sequence length="246" mass="27613">MNLDATYDSPAMADADLDIDPDEESIELGFEDDIESAYRRALNVIDEADLGTSPDAAEPEADETAPQVPQSAPRVQARQVIEAALFVGGIDLTLKRLRELLGDEYSAESIERMVAEIDERYRNEGRPYEITFGEGGYRFTLRSEFEAVRARVFGLGPRDVRLTPETLEVLSLVAYRQPVTREDIEGMRDGNAGPILNNLVRRGLLHVERSKESKQPATYATTDRFLEVFGLADLDDMPQIENLRFK</sequence>
<keyword evidence="7" id="KW-1185">Reference proteome</keyword>
<keyword evidence="4" id="KW-0131">Cell cycle</keyword>
<evidence type="ECO:0000256" key="2">
    <source>
        <dbReference type="ARBA" id="ARBA00022618"/>
    </source>
</evidence>
<dbReference type="InterPro" id="IPR005234">
    <property type="entry name" value="ScpB_csome_segregation"/>
</dbReference>
<evidence type="ECO:0000256" key="4">
    <source>
        <dbReference type="ARBA" id="ARBA00023306"/>
    </source>
</evidence>
<keyword evidence="3" id="KW-0159">Chromosome partition</keyword>
<dbReference type="InterPro" id="IPR036388">
    <property type="entry name" value="WH-like_DNA-bd_sf"/>
</dbReference>
<gene>
    <name evidence="6" type="ORF">Pan189_00680</name>
</gene>
<feature type="region of interest" description="Disordered" evidence="5">
    <location>
        <begin position="50"/>
        <end position="70"/>
    </location>
</feature>